<feature type="transmembrane region" description="Helical" evidence="1">
    <location>
        <begin position="23"/>
        <end position="46"/>
    </location>
</feature>
<dbReference type="AlphaFoldDB" id="A0AAC9PSK8"/>
<evidence type="ECO:0000313" key="2">
    <source>
        <dbReference type="EMBL" id="APU15233.1"/>
    </source>
</evidence>
<sequence length="74" mass="7811">MAYALLSGTVGFVVEYLIVGEQALAGCSHLVFFVVFMATINGQYVYPRASTTTRLATALLQGMTAIGSLSMCAI</sequence>
<accession>A0AAC9PSK8</accession>
<organism evidence="2 3">
    <name type="scientific">Actinoalloteichus fjordicus</name>
    <dbReference type="NCBI Taxonomy" id="1612552"/>
    <lineage>
        <taxon>Bacteria</taxon>
        <taxon>Bacillati</taxon>
        <taxon>Actinomycetota</taxon>
        <taxon>Actinomycetes</taxon>
        <taxon>Pseudonocardiales</taxon>
        <taxon>Pseudonocardiaceae</taxon>
        <taxon>Actinoalloteichus</taxon>
    </lineage>
</organism>
<proteinExistence type="predicted"/>
<dbReference type="EMBL" id="CP016076">
    <property type="protein sequence ID" value="APU15233.1"/>
    <property type="molecule type" value="Genomic_DNA"/>
</dbReference>
<dbReference type="Proteomes" id="UP000185511">
    <property type="component" value="Chromosome"/>
</dbReference>
<gene>
    <name evidence="2" type="ORF">UA74_15915</name>
</gene>
<keyword evidence="3" id="KW-1185">Reference proteome</keyword>
<protein>
    <submittedName>
        <fullName evidence="2">Uncharacterized protein</fullName>
    </submittedName>
</protein>
<evidence type="ECO:0000313" key="3">
    <source>
        <dbReference type="Proteomes" id="UP000185511"/>
    </source>
</evidence>
<dbReference type="KEGG" id="acad:UA74_15915"/>
<reference evidence="3" key="1">
    <citation type="submission" date="2016-06" db="EMBL/GenBank/DDBJ databases">
        <title>Complete genome sequence of Actinoalloteichus fjordicus DSM 46855 (=ADI127-17), type strain of the new species Actinoalloteichus fjordicus.</title>
        <authorList>
            <person name="Ruckert C."/>
            <person name="Nouioui I."/>
            <person name="Willmese J."/>
            <person name="van Wezel G."/>
            <person name="Klenk H.-P."/>
            <person name="Kalinowski J."/>
            <person name="Zotchev S.B."/>
        </authorList>
    </citation>
    <scope>NUCLEOTIDE SEQUENCE [LARGE SCALE GENOMIC DNA]</scope>
    <source>
        <strain evidence="3">ADI127-7</strain>
    </source>
</reference>
<evidence type="ECO:0000256" key="1">
    <source>
        <dbReference type="SAM" id="Phobius"/>
    </source>
</evidence>
<keyword evidence="1" id="KW-0472">Membrane</keyword>
<keyword evidence="1" id="KW-1133">Transmembrane helix</keyword>
<keyword evidence="1" id="KW-0812">Transmembrane</keyword>
<name>A0AAC9PSK8_9PSEU</name>